<sequence>MNQRLTPDCSWFFILIVVQKVGLWYTERGVLECHLASWVIFYLIKTCSFYWLPTHESPTLGTLIDHQPHLQPRSMCHEQGCCSDTV</sequence>
<dbReference type="EMBL" id="BAABRU010000003">
    <property type="protein sequence ID" value="GAA5527312.1"/>
    <property type="molecule type" value="Genomic_DNA"/>
</dbReference>
<keyword evidence="2" id="KW-1185">Reference proteome</keyword>
<proteinExistence type="predicted"/>
<protein>
    <submittedName>
        <fullName evidence="1">Uncharacterized protein</fullName>
    </submittedName>
</protein>
<dbReference type="Proteomes" id="UP001428290">
    <property type="component" value="Unassembled WGS sequence"/>
</dbReference>
<gene>
    <name evidence="1" type="ORF">Hgul01_01096</name>
</gene>
<name>A0ABP9WVS5_9CHLR</name>
<accession>A0ABP9WVS5</accession>
<organism evidence="1 2">
    <name type="scientific">Herpetosiphon gulosus</name>
    <dbReference type="NCBI Taxonomy" id="1973496"/>
    <lineage>
        <taxon>Bacteria</taxon>
        <taxon>Bacillati</taxon>
        <taxon>Chloroflexota</taxon>
        <taxon>Chloroflexia</taxon>
        <taxon>Herpetosiphonales</taxon>
        <taxon>Herpetosiphonaceae</taxon>
        <taxon>Herpetosiphon</taxon>
    </lineage>
</organism>
<evidence type="ECO:0000313" key="2">
    <source>
        <dbReference type="Proteomes" id="UP001428290"/>
    </source>
</evidence>
<reference evidence="1 2" key="1">
    <citation type="submission" date="2024-02" db="EMBL/GenBank/DDBJ databases">
        <title>Herpetosiphon gulosus NBRC 112829.</title>
        <authorList>
            <person name="Ichikawa N."/>
            <person name="Katano-Makiyama Y."/>
            <person name="Hidaka K."/>
        </authorList>
    </citation>
    <scope>NUCLEOTIDE SEQUENCE [LARGE SCALE GENOMIC DNA]</scope>
    <source>
        <strain evidence="1 2">NBRC 112829</strain>
    </source>
</reference>
<comment type="caution">
    <text evidence="1">The sequence shown here is derived from an EMBL/GenBank/DDBJ whole genome shotgun (WGS) entry which is preliminary data.</text>
</comment>
<evidence type="ECO:0000313" key="1">
    <source>
        <dbReference type="EMBL" id="GAA5527312.1"/>
    </source>
</evidence>